<dbReference type="Pfam" id="PF14682">
    <property type="entry name" value="SPOB_ab"/>
    <property type="match status" value="1"/>
</dbReference>
<protein>
    <submittedName>
        <fullName evidence="5">Sporulation protein</fullName>
    </submittedName>
</protein>
<organism evidence="5 7">
    <name type="scientific">Heyndrickxia ginsengihumi</name>
    <dbReference type="NCBI Taxonomy" id="363870"/>
    <lineage>
        <taxon>Bacteria</taxon>
        <taxon>Bacillati</taxon>
        <taxon>Bacillota</taxon>
        <taxon>Bacilli</taxon>
        <taxon>Bacillales</taxon>
        <taxon>Bacillaceae</taxon>
        <taxon>Heyndrickxia</taxon>
    </lineage>
</organism>
<keyword evidence="8" id="KW-1185">Reference proteome</keyword>
<dbReference type="Proteomes" id="UP000476934">
    <property type="component" value="Unassembled WGS sequence"/>
</dbReference>
<comment type="caution">
    <text evidence="5">The sequence shown here is derived from an EMBL/GenBank/DDBJ whole genome shotgun (WGS) entry which is preliminary data.</text>
</comment>
<reference evidence="6 8" key="3">
    <citation type="submission" date="2020-03" db="EMBL/GenBank/DDBJ databases">
        <title>Bacillus aquiflavi sp. nov., isolated from yellow water of strong flavor Chinese baijiu in Yibin region of China.</title>
        <authorList>
            <person name="Xie J."/>
        </authorList>
    </citation>
    <scope>NUCLEOTIDE SEQUENCE [LARGE SCALE GENOMIC DNA]</scope>
    <source>
        <strain evidence="6 8">Gsoil 114</strain>
    </source>
</reference>
<dbReference type="SMART" id="SM01317">
    <property type="entry name" value="SPOB_ab"/>
    <property type="match status" value="1"/>
</dbReference>
<dbReference type="InterPro" id="IPR037100">
    <property type="entry name" value="Spo0B_C_sf"/>
</dbReference>
<dbReference type="RefSeq" id="WP_035348572.1">
    <property type="nucleotide sequence ID" value="NZ_JAAIWK010000016.1"/>
</dbReference>
<keyword evidence="1" id="KW-0597">Phosphoprotein</keyword>
<dbReference type="Gene3D" id="3.30.565.30">
    <property type="entry name" value="Sporulation initiation phosphotransferase B (SpoOB), C-terminal domain"/>
    <property type="match status" value="1"/>
</dbReference>
<keyword evidence="3" id="KW-0418">Kinase</keyword>
<accession>A0A0A6VJT6</accession>
<evidence type="ECO:0000313" key="5">
    <source>
        <dbReference type="EMBL" id="KHD86869.1"/>
    </source>
</evidence>
<evidence type="ECO:0000259" key="4">
    <source>
        <dbReference type="SMART" id="SM01317"/>
    </source>
</evidence>
<dbReference type="STRING" id="363870.NG54_00355"/>
<dbReference type="Gene3D" id="1.10.287.130">
    <property type="match status" value="1"/>
</dbReference>
<dbReference type="Proteomes" id="UP000030588">
    <property type="component" value="Unassembled WGS sequence"/>
</dbReference>
<dbReference type="OrthoDB" id="2375606at2"/>
<evidence type="ECO:0000313" key="8">
    <source>
        <dbReference type="Proteomes" id="UP000476934"/>
    </source>
</evidence>
<dbReference type="AlphaFoldDB" id="A0A0A6VJT6"/>
<feature type="domain" description="Sporulation initiation phosphotransferase B C-terminal" evidence="4">
    <location>
        <begin position="58"/>
        <end position="171"/>
    </location>
</feature>
<dbReference type="InterPro" id="IPR016122">
    <property type="entry name" value="SpoOB_C"/>
</dbReference>
<evidence type="ECO:0000313" key="7">
    <source>
        <dbReference type="Proteomes" id="UP000030588"/>
    </source>
</evidence>
<gene>
    <name evidence="6" type="ORF">G4D61_10780</name>
    <name evidence="5" type="ORF">NG54_00355</name>
</gene>
<evidence type="ECO:0000256" key="2">
    <source>
        <dbReference type="ARBA" id="ARBA00022679"/>
    </source>
</evidence>
<keyword evidence="2" id="KW-0808">Transferase</keyword>
<reference evidence="5 7" key="1">
    <citation type="submission" date="2014-10" db="EMBL/GenBank/DDBJ databases">
        <title>Draft genome of phytase producing Bacillus ginsengihumi strain M2.11.</title>
        <authorList>
            <person name="Toymentseva A."/>
            <person name="Boulygina E.A."/>
            <person name="Kazakov S.V."/>
            <person name="Kayumov I."/>
            <person name="Suleimanova A.D."/>
            <person name="Mardanova A.M."/>
            <person name="Maria S.N."/>
            <person name="Sergey M.Y."/>
            <person name="Sharipova M.R."/>
        </authorList>
    </citation>
    <scope>NUCLEOTIDE SEQUENCE [LARGE SCALE GENOMIC DNA]</scope>
    <source>
        <strain evidence="5 7">M2.11</strain>
    </source>
</reference>
<reference evidence="6 8" key="2">
    <citation type="submission" date="2020-02" db="EMBL/GenBank/DDBJ databases">
        <authorList>
            <person name="Feng H."/>
        </authorList>
    </citation>
    <scope>NUCLEOTIDE SEQUENCE [LARGE SCALE GENOMIC DNA]</scope>
    <source>
        <strain evidence="6 8">Gsoil 114</strain>
    </source>
</reference>
<dbReference type="GO" id="GO:0000155">
    <property type="term" value="F:phosphorelay sensor kinase activity"/>
    <property type="evidence" value="ECO:0007669"/>
    <property type="project" value="InterPro"/>
</dbReference>
<evidence type="ECO:0000256" key="3">
    <source>
        <dbReference type="ARBA" id="ARBA00022777"/>
    </source>
</evidence>
<dbReference type="SUPFAM" id="SSF55890">
    <property type="entry name" value="Sporulation response regulatory protein Spo0B"/>
    <property type="match status" value="1"/>
</dbReference>
<dbReference type="EMBL" id="JRUN01000001">
    <property type="protein sequence ID" value="KHD86869.1"/>
    <property type="molecule type" value="Genomic_DNA"/>
</dbReference>
<name>A0A0A6VJT6_9BACI</name>
<dbReference type="Pfam" id="PF14689">
    <property type="entry name" value="SPOB_a"/>
    <property type="match status" value="1"/>
</dbReference>
<proteinExistence type="predicted"/>
<dbReference type="InterPro" id="IPR016120">
    <property type="entry name" value="Sig_transdc_His_kin_SpoOB"/>
</dbReference>
<dbReference type="EMBL" id="JAAIWK010000016">
    <property type="protein sequence ID" value="NEY20441.1"/>
    <property type="molecule type" value="Genomic_DNA"/>
</dbReference>
<sequence>MKNWTTVEVLRHARHDWLNKIQLVKGYASLNKLDNIKGIVDEIIQEARQESMLSNLNLPQFAELLLTYNWRAKYFQIEYEILNVDASKLPNDETLSNWMSHFLERLEKAISNFGDNQLYIRLDTSTSVVRFNFEFSGTINNIEMLDHWFKEQGEDSIVVHHLTPSAFEVDVLF</sequence>
<dbReference type="InterPro" id="IPR039506">
    <property type="entry name" value="SPOB_a"/>
</dbReference>
<evidence type="ECO:0000256" key="1">
    <source>
        <dbReference type="ARBA" id="ARBA00022553"/>
    </source>
</evidence>
<evidence type="ECO:0000313" key="6">
    <source>
        <dbReference type="EMBL" id="NEY20441.1"/>
    </source>
</evidence>